<comment type="caution">
    <text evidence="3">The sequence shown here is derived from an EMBL/GenBank/DDBJ whole genome shotgun (WGS) entry which is preliminary data.</text>
</comment>
<evidence type="ECO:0000256" key="1">
    <source>
        <dbReference type="SAM" id="MobiDB-lite"/>
    </source>
</evidence>
<dbReference type="Proteomes" id="UP001168528">
    <property type="component" value="Unassembled WGS sequence"/>
</dbReference>
<dbReference type="InterPro" id="IPR045743">
    <property type="entry name" value="DUF6089"/>
</dbReference>
<dbReference type="Gene3D" id="2.40.160.20">
    <property type="match status" value="1"/>
</dbReference>
<evidence type="ECO:0000259" key="2">
    <source>
        <dbReference type="Pfam" id="PF19573"/>
    </source>
</evidence>
<dbReference type="InterPro" id="IPR011250">
    <property type="entry name" value="OMP/PagP_B-barrel"/>
</dbReference>
<dbReference type="SUPFAM" id="SSF56925">
    <property type="entry name" value="OMPA-like"/>
    <property type="match status" value="1"/>
</dbReference>
<sequence>MIAHKLQYICVLVLVSLLLPVSLMAQRGPLRNSRFYRGQSNYGIMRAYVGSGTSTYFGDLCESGDCLRARPMASVGFNYRFTGKFSLRGELAYFRLYGSDVDGKNARRNLSFRSGNMELSGAAVFDIFQYTKFYSQRQFIRPYVFAGLGLIYTNPRAELDGQWYSLRPLKTEGVEYARIQPVIPYGGGVTFKVSPWLDFSVEVGYRWAFTDYIDDVSTNFVNNSTLSPVAAALADRSHEVGVRPWNTVDGKTWAEGHKRGDPKQNDGYVNVGFKLEYTINPVIRPKTNVWGKTRKPRFGGIKKSGFNPVKRKRR</sequence>
<feature type="domain" description="DUF6089" evidence="2">
    <location>
        <begin position="49"/>
        <end position="217"/>
    </location>
</feature>
<evidence type="ECO:0000313" key="4">
    <source>
        <dbReference type="Proteomes" id="UP001168528"/>
    </source>
</evidence>
<dbReference type="Pfam" id="PF19573">
    <property type="entry name" value="DUF6089"/>
    <property type="match status" value="1"/>
</dbReference>
<evidence type="ECO:0000313" key="3">
    <source>
        <dbReference type="EMBL" id="MDO1446821.1"/>
    </source>
</evidence>
<keyword evidence="4" id="KW-1185">Reference proteome</keyword>
<dbReference type="RefSeq" id="WP_302037626.1">
    <property type="nucleotide sequence ID" value="NZ_JAUKPO010000005.1"/>
</dbReference>
<protein>
    <submittedName>
        <fullName evidence="3">DUF6089 family protein</fullName>
    </submittedName>
</protein>
<feature type="region of interest" description="Disordered" evidence="1">
    <location>
        <begin position="293"/>
        <end position="314"/>
    </location>
</feature>
<proteinExistence type="predicted"/>
<name>A0ABT8R3Y9_9BACT</name>
<accession>A0ABT8R3Y9</accession>
<reference evidence="3" key="1">
    <citation type="submission" date="2023-07" db="EMBL/GenBank/DDBJ databases">
        <title>The genome sequence of Rhodocytophaga aerolata KACC 12507.</title>
        <authorList>
            <person name="Zhang X."/>
        </authorList>
    </citation>
    <scope>NUCLEOTIDE SEQUENCE</scope>
    <source>
        <strain evidence="3">KACC 12507</strain>
    </source>
</reference>
<organism evidence="3 4">
    <name type="scientific">Rhodocytophaga aerolata</name>
    <dbReference type="NCBI Taxonomy" id="455078"/>
    <lineage>
        <taxon>Bacteria</taxon>
        <taxon>Pseudomonadati</taxon>
        <taxon>Bacteroidota</taxon>
        <taxon>Cytophagia</taxon>
        <taxon>Cytophagales</taxon>
        <taxon>Rhodocytophagaceae</taxon>
        <taxon>Rhodocytophaga</taxon>
    </lineage>
</organism>
<gene>
    <name evidence="3" type="ORF">Q0590_11190</name>
</gene>
<dbReference type="EMBL" id="JAUKPO010000005">
    <property type="protein sequence ID" value="MDO1446821.1"/>
    <property type="molecule type" value="Genomic_DNA"/>
</dbReference>